<dbReference type="EMBL" id="LMWU01000086">
    <property type="protein sequence ID" value="KUN53467.1"/>
    <property type="molecule type" value="Genomic_DNA"/>
</dbReference>
<reference evidence="1 2" key="1">
    <citation type="submission" date="2015-10" db="EMBL/GenBank/DDBJ databases">
        <title>Draft genome sequence of Streptomyces canus DSM 40017, type strain for the species Streptomyces canus.</title>
        <authorList>
            <person name="Ruckert C."/>
            <person name="Winkler A."/>
            <person name="Kalinowski J."/>
            <person name="Kampfer P."/>
            <person name="Glaeser S."/>
        </authorList>
    </citation>
    <scope>NUCLEOTIDE SEQUENCE [LARGE SCALE GENOMIC DNA]</scope>
    <source>
        <strain evidence="1 2">DSM 40017</strain>
    </source>
</reference>
<evidence type="ECO:0000313" key="2">
    <source>
        <dbReference type="Proteomes" id="UP000053669"/>
    </source>
</evidence>
<comment type="caution">
    <text evidence="1">The sequence shown here is derived from an EMBL/GenBank/DDBJ whole genome shotgun (WGS) entry which is preliminary data.</text>
</comment>
<dbReference type="InterPro" id="IPR036812">
    <property type="entry name" value="NAD(P)_OxRdtase_dom_sf"/>
</dbReference>
<dbReference type="SUPFAM" id="SSF51430">
    <property type="entry name" value="NAD(P)-linked oxidoreductase"/>
    <property type="match status" value="1"/>
</dbReference>
<accession>A0A101RJV0</accession>
<dbReference type="AlphaFoldDB" id="A0A101RJV0"/>
<dbReference type="STRING" id="58343.AQJ46_50240"/>
<evidence type="ECO:0008006" key="3">
    <source>
        <dbReference type="Google" id="ProtNLM"/>
    </source>
</evidence>
<sequence length="103" mass="10706">MLDEGVVVMAGISNAGVSQIDVAREVLGGRLMSMQDQFSPAFRSSLGELEQCTKLGLSFLPWSPLGGIANVKDLAASRSASIRGSAAGSDFEPTADQFVLSSV</sequence>
<organism evidence="1 2">
    <name type="scientific">Streptomyces canus</name>
    <dbReference type="NCBI Taxonomy" id="58343"/>
    <lineage>
        <taxon>Bacteria</taxon>
        <taxon>Bacillati</taxon>
        <taxon>Actinomycetota</taxon>
        <taxon>Actinomycetes</taxon>
        <taxon>Kitasatosporales</taxon>
        <taxon>Streptomycetaceae</taxon>
        <taxon>Streptomyces</taxon>
        <taxon>Streptomyces aurantiacus group</taxon>
    </lineage>
</organism>
<evidence type="ECO:0000313" key="1">
    <source>
        <dbReference type="EMBL" id="KUN53467.1"/>
    </source>
</evidence>
<dbReference type="Gene3D" id="3.20.20.100">
    <property type="entry name" value="NADP-dependent oxidoreductase domain"/>
    <property type="match status" value="1"/>
</dbReference>
<protein>
    <recommendedName>
        <fullName evidence="3">NADP-dependent oxidoreductase domain-containing protein</fullName>
    </recommendedName>
</protein>
<name>A0A101RJV0_9ACTN</name>
<gene>
    <name evidence="1" type="ORF">AQJ46_50240</name>
</gene>
<proteinExistence type="predicted"/>
<dbReference type="Proteomes" id="UP000053669">
    <property type="component" value="Unassembled WGS sequence"/>
</dbReference>